<gene>
    <name evidence="1" type="ORF">RF11_05276</name>
</gene>
<sequence length="222" mass="25465">MSSSSVSTENVPRPTFKTKMLAMDDQTDSERLVIGEEAKEYLVRKFRNSGYFKSVILEFENHLVAKLEEKSKNWIIQYHFANALHRLIFRNLCEYYGFGYFLRKNPTKLILFCSRHQSLKKSILELAREDKDNKVPIISSTSETGIQNLSISPTHPCKVYNLESTNPEKGFNEDTQLSSAITERENGTKILRDAEMNDDGFDSPTIDIWDEVSGLFSSSSEK</sequence>
<evidence type="ECO:0000313" key="2">
    <source>
        <dbReference type="Proteomes" id="UP000031668"/>
    </source>
</evidence>
<comment type="caution">
    <text evidence="1">The sequence shown here is derived from an EMBL/GenBank/DDBJ whole genome shotgun (WGS) entry which is preliminary data.</text>
</comment>
<protein>
    <submittedName>
        <fullName evidence="1">Uncharacterized protein</fullName>
    </submittedName>
</protein>
<reference evidence="1 2" key="1">
    <citation type="journal article" date="2014" name="Genome Biol. Evol.">
        <title>The genome of the myxosporean Thelohanellus kitauei shows adaptations to nutrient acquisition within its fish host.</title>
        <authorList>
            <person name="Yang Y."/>
            <person name="Xiong J."/>
            <person name="Zhou Z."/>
            <person name="Huo F."/>
            <person name="Miao W."/>
            <person name="Ran C."/>
            <person name="Liu Y."/>
            <person name="Zhang J."/>
            <person name="Feng J."/>
            <person name="Wang M."/>
            <person name="Wang M."/>
            <person name="Wang L."/>
            <person name="Yao B."/>
        </authorList>
    </citation>
    <scope>NUCLEOTIDE SEQUENCE [LARGE SCALE GENOMIC DNA]</scope>
    <source>
        <strain evidence="1">Wuqing</strain>
    </source>
</reference>
<keyword evidence="2" id="KW-1185">Reference proteome</keyword>
<name>A0A0C2MP75_THEKT</name>
<dbReference type="Proteomes" id="UP000031668">
    <property type="component" value="Unassembled WGS sequence"/>
</dbReference>
<proteinExistence type="predicted"/>
<evidence type="ECO:0000313" key="1">
    <source>
        <dbReference type="EMBL" id="KII69026.1"/>
    </source>
</evidence>
<dbReference type="EMBL" id="JWZT01002637">
    <property type="protein sequence ID" value="KII69026.1"/>
    <property type="molecule type" value="Genomic_DNA"/>
</dbReference>
<organism evidence="1 2">
    <name type="scientific">Thelohanellus kitauei</name>
    <name type="common">Myxosporean</name>
    <dbReference type="NCBI Taxonomy" id="669202"/>
    <lineage>
        <taxon>Eukaryota</taxon>
        <taxon>Metazoa</taxon>
        <taxon>Cnidaria</taxon>
        <taxon>Myxozoa</taxon>
        <taxon>Myxosporea</taxon>
        <taxon>Bivalvulida</taxon>
        <taxon>Platysporina</taxon>
        <taxon>Myxobolidae</taxon>
        <taxon>Thelohanellus</taxon>
    </lineage>
</organism>
<dbReference type="AlphaFoldDB" id="A0A0C2MP75"/>
<accession>A0A0C2MP75</accession>